<feature type="signal peptide" evidence="5">
    <location>
        <begin position="1"/>
        <end position="20"/>
    </location>
</feature>
<dbReference type="GO" id="GO:0004674">
    <property type="term" value="F:protein serine/threonine kinase activity"/>
    <property type="evidence" value="ECO:0007669"/>
    <property type="project" value="TreeGrafter"/>
</dbReference>
<feature type="region of interest" description="Disordered" evidence="3">
    <location>
        <begin position="1113"/>
        <end position="1133"/>
    </location>
</feature>
<feature type="region of interest" description="Disordered" evidence="3">
    <location>
        <begin position="693"/>
        <end position="730"/>
    </location>
</feature>
<protein>
    <submittedName>
        <fullName evidence="7">SFM domain-containing protein</fullName>
    </submittedName>
</protein>
<comment type="caution">
    <text evidence="7">The sequence shown here is derived from an EMBL/GenBank/DDBJ whole genome shotgun (WGS) entry which is preliminary data.</text>
</comment>
<dbReference type="InterPro" id="IPR015915">
    <property type="entry name" value="Kelch-typ_b-propeller"/>
</dbReference>
<keyword evidence="2" id="KW-0067">ATP-binding</keyword>
<sequence>MSRFLLVISLCYCTIRASFAQEIGLGSIQTNVPWRAGHASVYSSPYVIMYGGSQDISNSSSTIGSNDVWVWDSRNGSWYKPTIQVQGGVAMLPQIYFKATTLPSQGQVVALVSNTTGGSATGVLQKLDINSWSWSFPTSNFQASARTVGYTMLTINNTIYTYGGLAVDANGFAMSSSVQNSLSLMDVNSFQWTTGSNGLGLTDHTTCFMKACNCLVTFGGTSTGNPTDVTDAVNMYDLEKRVWNVQGIQTAVGSSVPGARRLHTANCLDDYMVIYGGGTSQPADTDVWILNATLYPTLTWQKMTIANQSQGPNLRMGHSSVLDEANKKLYMFGGWGVSATNDSNVYVLDLNQWSWTRVATTGYPPNAIPSTNTTSPSNNNEPSTPNKSNAGTIAGAAVGGVLGLLLIIAAALFFIRKKRRQRNERDIKDEVSENISTPTHHHKDNPYSYNPGGFYSTNDSDDDDNDEAFAVSNKRMSKAWTGTMSTHHSQRRSEIGDSGRVYTGMLEAYNDDGTVAATHGSKSPRESFRNSKVLLVSPTTEYSGQGQVPNEIISQKPNEFSVPVPRKQQPVQHLISSAEEGPNSSSLDVLRSIKTNASSMMNHTGNSQSGAAFRKRGGGVPVTHATANEEDEDNWTFADSLSVNPYNNTGDNAPPIQYILPNSHQLSTATSTQTWDTKDAQQRQSLVHHHHTNNSLQYPSSTLNMPMAQTVTPPTSTNNSSSSNVASSSTNNQVDIYNSISPLDALASLGQQQQQQQQQLHQFNNDTPSSSTHNSAMVKSIRDTSGKGIITADVTNTVTASSSTTPASSSTTASSSTSQPNDQKFLPLAPLISALPRRYQLDKTKSPITGPTNNILFVTKEDKAVVAVKSFGRREAWERECRNLIKLKSLCVVEILEVLTIQGEPSHMDQENHPEEDEGGIQYVTVMERLDETLSSYIRHNSKKPTSIATNGSIARDILRCLSWCHSNGIAFCDLKPSNIMHHYDQPWKLIDFEASRTIDEECVGVITPRYCPPEVARATTYGLEGANGVVATASVDLWSLGCVIYELETKKALFASNIKDETILHFVSHPSPSTPILNNGLRWNENKELEIPQLERLIPNAHTRQLIKTLLSRDPSKRGSAPQLLEDPYFSQ</sequence>
<proteinExistence type="predicted"/>
<dbReference type="InterPro" id="IPR000719">
    <property type="entry name" value="Prot_kinase_dom"/>
</dbReference>
<dbReference type="PROSITE" id="PS50011">
    <property type="entry name" value="PROTEIN_KINASE_DOM"/>
    <property type="match status" value="1"/>
</dbReference>
<name>A0AAN7I1Y8_9FUNG</name>
<dbReference type="Gene3D" id="2.120.10.80">
    <property type="entry name" value="Kelch-type beta propeller"/>
    <property type="match status" value="2"/>
</dbReference>
<organism evidence="7 8">
    <name type="scientific">Mucor velutinosus</name>
    <dbReference type="NCBI Taxonomy" id="708070"/>
    <lineage>
        <taxon>Eukaryota</taxon>
        <taxon>Fungi</taxon>
        <taxon>Fungi incertae sedis</taxon>
        <taxon>Mucoromycota</taxon>
        <taxon>Mucoromycotina</taxon>
        <taxon>Mucoromycetes</taxon>
        <taxon>Mucorales</taxon>
        <taxon>Mucorineae</taxon>
        <taxon>Mucoraceae</taxon>
        <taxon>Mucor</taxon>
    </lineage>
</organism>
<keyword evidence="4" id="KW-0472">Membrane</keyword>
<dbReference type="InterPro" id="IPR011009">
    <property type="entry name" value="Kinase-like_dom_sf"/>
</dbReference>
<dbReference type="GO" id="GO:0005524">
    <property type="term" value="F:ATP binding"/>
    <property type="evidence" value="ECO:0007669"/>
    <property type="project" value="UniProtKB-KW"/>
</dbReference>
<dbReference type="Pfam" id="PF24681">
    <property type="entry name" value="Kelch_KLHDC2_KLHL20_DRC7"/>
    <property type="match status" value="1"/>
</dbReference>
<keyword evidence="8" id="KW-1185">Reference proteome</keyword>
<dbReference type="Gene3D" id="1.10.510.10">
    <property type="entry name" value="Transferase(Phosphotransferase) domain 1"/>
    <property type="match status" value="1"/>
</dbReference>
<feature type="region of interest" description="Disordered" evidence="3">
    <location>
        <begin position="798"/>
        <end position="825"/>
    </location>
</feature>
<reference evidence="7 8" key="1">
    <citation type="submission" date="2022-11" db="EMBL/GenBank/DDBJ databases">
        <title>Mucor velutinosus strain NIH1002 WGS.</title>
        <authorList>
            <person name="Subramanian P."/>
            <person name="Mullikin J.C."/>
            <person name="Segre J.A."/>
            <person name="Zelazny A.M."/>
        </authorList>
    </citation>
    <scope>NUCLEOTIDE SEQUENCE [LARGE SCALE GENOMIC DNA]</scope>
    <source>
        <strain evidence="7 8">NIH1002</strain>
    </source>
</reference>
<gene>
    <name evidence="7" type="ORF">ATC70_000615</name>
</gene>
<accession>A0AAN7I1Y8</accession>
<feature type="region of interest" description="Disordered" evidence="3">
    <location>
        <begin position="748"/>
        <end position="777"/>
    </location>
</feature>
<dbReference type="EMBL" id="JASEJX010000013">
    <property type="protein sequence ID" value="KAK4517282.1"/>
    <property type="molecule type" value="Genomic_DNA"/>
</dbReference>
<keyword evidence="1" id="KW-0547">Nucleotide-binding</keyword>
<feature type="compositionally biased region" description="Polar residues" evidence="3">
    <location>
        <begin position="760"/>
        <end position="777"/>
    </location>
</feature>
<dbReference type="AlphaFoldDB" id="A0AAN7I1Y8"/>
<feature type="chain" id="PRO_5043048581" evidence="5">
    <location>
        <begin position="21"/>
        <end position="1133"/>
    </location>
</feature>
<keyword evidence="5" id="KW-0732">Signal</keyword>
<evidence type="ECO:0000256" key="2">
    <source>
        <dbReference type="ARBA" id="ARBA00022840"/>
    </source>
</evidence>
<feature type="compositionally biased region" description="Low complexity" evidence="3">
    <location>
        <begin position="710"/>
        <end position="730"/>
    </location>
</feature>
<dbReference type="InterPro" id="IPR011043">
    <property type="entry name" value="Gal_Oxase/kelch_b-propeller"/>
</dbReference>
<keyword evidence="4" id="KW-1133">Transmembrane helix</keyword>
<evidence type="ECO:0000256" key="4">
    <source>
        <dbReference type="SAM" id="Phobius"/>
    </source>
</evidence>
<evidence type="ECO:0000256" key="3">
    <source>
        <dbReference type="SAM" id="MobiDB-lite"/>
    </source>
</evidence>
<dbReference type="SUPFAM" id="SSF50965">
    <property type="entry name" value="Galactose oxidase, central domain"/>
    <property type="match status" value="1"/>
</dbReference>
<feature type="compositionally biased region" description="Polar residues" evidence="3">
    <location>
        <begin position="693"/>
        <end position="709"/>
    </location>
</feature>
<keyword evidence="4" id="KW-0812">Transmembrane</keyword>
<dbReference type="Pfam" id="PF00069">
    <property type="entry name" value="Pkinase"/>
    <property type="match status" value="1"/>
</dbReference>
<dbReference type="CDD" id="cd00180">
    <property type="entry name" value="PKc"/>
    <property type="match status" value="1"/>
</dbReference>
<evidence type="ECO:0000313" key="8">
    <source>
        <dbReference type="Proteomes" id="UP001304243"/>
    </source>
</evidence>
<evidence type="ECO:0000256" key="1">
    <source>
        <dbReference type="ARBA" id="ARBA00022741"/>
    </source>
</evidence>
<feature type="transmembrane region" description="Helical" evidence="4">
    <location>
        <begin position="393"/>
        <end position="415"/>
    </location>
</feature>
<feature type="compositionally biased region" description="Low complexity" evidence="3">
    <location>
        <begin position="798"/>
        <end position="818"/>
    </location>
</feature>
<feature type="region of interest" description="Disordered" evidence="3">
    <location>
        <begin position="423"/>
        <end position="467"/>
    </location>
</feature>
<dbReference type="RefSeq" id="XP_064683948.1">
    <property type="nucleotide sequence ID" value="XM_064820028.1"/>
</dbReference>
<dbReference type="SMART" id="SM00220">
    <property type="entry name" value="S_TKc"/>
    <property type="match status" value="1"/>
</dbReference>
<dbReference type="SUPFAM" id="SSF56112">
    <property type="entry name" value="Protein kinase-like (PK-like)"/>
    <property type="match status" value="1"/>
</dbReference>
<evidence type="ECO:0000256" key="5">
    <source>
        <dbReference type="SAM" id="SignalP"/>
    </source>
</evidence>
<dbReference type="PANTHER" id="PTHR24056">
    <property type="entry name" value="CELL DIVISION PROTEIN KINASE"/>
    <property type="match status" value="1"/>
</dbReference>
<evidence type="ECO:0000313" key="7">
    <source>
        <dbReference type="EMBL" id="KAK4517282.1"/>
    </source>
</evidence>
<feature type="region of interest" description="Disordered" evidence="3">
    <location>
        <begin position="364"/>
        <end position="389"/>
    </location>
</feature>
<dbReference type="GeneID" id="89944317"/>
<dbReference type="CDD" id="cd12087">
    <property type="entry name" value="TM_EGFR-like"/>
    <property type="match status" value="1"/>
</dbReference>
<dbReference type="Proteomes" id="UP001304243">
    <property type="component" value="Unassembled WGS sequence"/>
</dbReference>
<feature type="domain" description="Protein kinase" evidence="6">
    <location>
        <begin position="841"/>
        <end position="1131"/>
    </location>
</feature>
<evidence type="ECO:0000259" key="6">
    <source>
        <dbReference type="PROSITE" id="PS50011"/>
    </source>
</evidence>
<dbReference type="InterPro" id="IPR050108">
    <property type="entry name" value="CDK"/>
</dbReference>
<dbReference type="GO" id="GO:0005634">
    <property type="term" value="C:nucleus"/>
    <property type="evidence" value="ECO:0007669"/>
    <property type="project" value="TreeGrafter"/>
</dbReference>